<protein>
    <submittedName>
        <fullName evidence="2">Uncharacterized protein</fullName>
    </submittedName>
</protein>
<proteinExistence type="predicted"/>
<gene>
    <name evidence="2" type="ORF">WA026_015145</name>
</gene>
<evidence type="ECO:0000313" key="3">
    <source>
        <dbReference type="Proteomes" id="UP001431783"/>
    </source>
</evidence>
<keyword evidence="3" id="KW-1185">Reference proteome</keyword>
<dbReference type="AlphaFoldDB" id="A0AAW1TUT7"/>
<sequence length="275" mass="30454">MPIPTNVSIYLAGIGDITDPGNREFHLSVQAELHALSVAADLKRTILPQAEGPVDWDLPQAVRPAGVKFGLPTYNLLGYSRAVQLTDDQRLALEAAGILNHEAVVNIAHLPINQTILQFIAGQLSNSKCKAFSSTWSETLTGSVAQVLYITRLQGDVEFDRIRPISAKAGITNGYCQTNVHIACSGANFRYRTKRRIGHEEDMLCYTPAANQELELDVDELSNNHSKSDIYRSDSESNESVDKRQEELKIGSHEELVGDIQEIREYNTQILQVLP</sequence>
<feature type="region of interest" description="Disordered" evidence="1">
    <location>
        <begin position="225"/>
        <end position="246"/>
    </location>
</feature>
<dbReference type="EMBL" id="JARQZJ010000008">
    <property type="protein sequence ID" value="KAK9871896.1"/>
    <property type="molecule type" value="Genomic_DNA"/>
</dbReference>
<evidence type="ECO:0000313" key="2">
    <source>
        <dbReference type="EMBL" id="KAK9871896.1"/>
    </source>
</evidence>
<reference evidence="2 3" key="1">
    <citation type="submission" date="2023-03" db="EMBL/GenBank/DDBJ databases">
        <title>Genome insight into feeding habits of ladybird beetles.</title>
        <authorList>
            <person name="Li H.-S."/>
            <person name="Huang Y.-H."/>
            <person name="Pang H."/>
        </authorList>
    </citation>
    <scope>NUCLEOTIDE SEQUENCE [LARGE SCALE GENOMIC DNA]</scope>
    <source>
        <strain evidence="2">SYSU_2023b</strain>
        <tissue evidence="2">Whole body</tissue>
    </source>
</reference>
<dbReference type="Proteomes" id="UP001431783">
    <property type="component" value="Unassembled WGS sequence"/>
</dbReference>
<name>A0AAW1TUT7_9CUCU</name>
<accession>A0AAW1TUT7</accession>
<evidence type="ECO:0000256" key="1">
    <source>
        <dbReference type="SAM" id="MobiDB-lite"/>
    </source>
</evidence>
<comment type="caution">
    <text evidence="2">The sequence shown here is derived from an EMBL/GenBank/DDBJ whole genome shotgun (WGS) entry which is preliminary data.</text>
</comment>
<feature type="compositionally biased region" description="Basic and acidic residues" evidence="1">
    <location>
        <begin position="226"/>
        <end position="246"/>
    </location>
</feature>
<organism evidence="2 3">
    <name type="scientific">Henosepilachna vigintioctopunctata</name>
    <dbReference type="NCBI Taxonomy" id="420089"/>
    <lineage>
        <taxon>Eukaryota</taxon>
        <taxon>Metazoa</taxon>
        <taxon>Ecdysozoa</taxon>
        <taxon>Arthropoda</taxon>
        <taxon>Hexapoda</taxon>
        <taxon>Insecta</taxon>
        <taxon>Pterygota</taxon>
        <taxon>Neoptera</taxon>
        <taxon>Endopterygota</taxon>
        <taxon>Coleoptera</taxon>
        <taxon>Polyphaga</taxon>
        <taxon>Cucujiformia</taxon>
        <taxon>Coccinelloidea</taxon>
        <taxon>Coccinellidae</taxon>
        <taxon>Epilachninae</taxon>
        <taxon>Epilachnini</taxon>
        <taxon>Henosepilachna</taxon>
    </lineage>
</organism>